<evidence type="ECO:0000313" key="7">
    <source>
        <dbReference type="EMBL" id="RCW66112.1"/>
    </source>
</evidence>
<evidence type="ECO:0000256" key="3">
    <source>
        <dbReference type="ARBA" id="ARBA00023004"/>
    </source>
</evidence>
<dbReference type="OrthoDB" id="9802769at2"/>
<dbReference type="InterPro" id="IPR036008">
    <property type="entry name" value="Aconitase_4Fe-4S_dom"/>
</dbReference>
<dbReference type="GO" id="GO:0051536">
    <property type="term" value="F:iron-sulfur cluster binding"/>
    <property type="evidence" value="ECO:0007669"/>
    <property type="project" value="UniProtKB-KW"/>
</dbReference>
<dbReference type="GO" id="GO:0016829">
    <property type="term" value="F:lyase activity"/>
    <property type="evidence" value="ECO:0007669"/>
    <property type="project" value="UniProtKB-KW"/>
</dbReference>
<keyword evidence="2" id="KW-0479">Metal-binding</keyword>
<protein>
    <submittedName>
        <fullName evidence="7">3-isopropylmalate/(R)-2-methylmalate dehydratase large subunit</fullName>
    </submittedName>
</protein>
<comment type="caution">
    <text evidence="7">The sequence shown here is derived from an EMBL/GenBank/DDBJ whole genome shotgun (WGS) entry which is preliminary data.</text>
</comment>
<dbReference type="AlphaFoldDB" id="A0A368XDT3"/>
<feature type="domain" description="Aconitase/3-isopropylmalate dehydratase large subunit alpha/beta/alpha" evidence="6">
    <location>
        <begin position="80"/>
        <end position="284"/>
    </location>
</feature>
<dbReference type="Gene3D" id="3.30.499.10">
    <property type="entry name" value="Aconitase, domain 3"/>
    <property type="match status" value="2"/>
</dbReference>
<dbReference type="Proteomes" id="UP000252884">
    <property type="component" value="Unassembled WGS sequence"/>
</dbReference>
<keyword evidence="4" id="KW-0411">Iron-sulfur</keyword>
<dbReference type="EMBL" id="QPJK01000011">
    <property type="protein sequence ID" value="RCW66112.1"/>
    <property type="molecule type" value="Genomic_DNA"/>
</dbReference>
<evidence type="ECO:0000256" key="2">
    <source>
        <dbReference type="ARBA" id="ARBA00022723"/>
    </source>
</evidence>
<reference evidence="7 8" key="1">
    <citation type="submission" date="2018-07" db="EMBL/GenBank/DDBJ databases">
        <title>Genomic Encyclopedia of Type Strains, Phase IV (KMG-IV): sequencing the most valuable type-strain genomes for metagenomic binning, comparative biology and taxonomic classification.</title>
        <authorList>
            <person name="Goeker M."/>
        </authorList>
    </citation>
    <scope>NUCLEOTIDE SEQUENCE [LARGE SCALE GENOMIC DNA]</scope>
    <source>
        <strain evidence="7 8">DSM 21634</strain>
    </source>
</reference>
<comment type="subunit">
    <text evidence="1">Heterodimer of LeuC and LeuD.</text>
</comment>
<evidence type="ECO:0000256" key="4">
    <source>
        <dbReference type="ARBA" id="ARBA00023014"/>
    </source>
</evidence>
<keyword evidence="5" id="KW-0456">Lyase</keyword>
<evidence type="ECO:0000313" key="8">
    <source>
        <dbReference type="Proteomes" id="UP000252884"/>
    </source>
</evidence>
<organism evidence="7 8">
    <name type="scientific">Pseudorhodoferax soli</name>
    <dbReference type="NCBI Taxonomy" id="545864"/>
    <lineage>
        <taxon>Bacteria</taxon>
        <taxon>Pseudomonadati</taxon>
        <taxon>Pseudomonadota</taxon>
        <taxon>Betaproteobacteria</taxon>
        <taxon>Burkholderiales</taxon>
        <taxon>Comamonadaceae</taxon>
    </lineage>
</organism>
<dbReference type="SUPFAM" id="SSF53732">
    <property type="entry name" value="Aconitase iron-sulfur domain"/>
    <property type="match status" value="1"/>
</dbReference>
<dbReference type="InterPro" id="IPR050067">
    <property type="entry name" value="IPM_dehydratase_rel_enz"/>
</dbReference>
<dbReference type="RefSeq" id="WP_114471644.1">
    <property type="nucleotide sequence ID" value="NZ_QPJK01000011.1"/>
</dbReference>
<dbReference type="PANTHER" id="PTHR43822">
    <property type="entry name" value="HOMOACONITASE, MITOCHONDRIAL-RELATED"/>
    <property type="match status" value="1"/>
</dbReference>
<name>A0A368XDT3_9BURK</name>
<sequence>MPQTMTEKILARAARQASVSPGQEVTARPDFVITYDFPGYTDVFFKETREDFGVERVSSPERFVLFIDHMVPATAPKEEELHKITRAWGKEQGVPVYEREGIGHQVSAELGYATPGAFAVHFDGHVSQLGAFGTFAFGARKGVVEAFATENITMTVPATIKVELTGTLQTGVMARDVFHHMVRVMGPASCRFKVVELCGPVIDAMSIEGRQVLCGQAMFLGATTMLIAPDSKTMEYVKGRSKIELDPVYPDADAVYERVVTIDVSSLEPIVVVPPSPANTRNLTDYTGVEVHTGYLGSCASGRLEDLRIAAQVLRGRHIQPGFQLHVVPTSKAIMAAAAREGLIETLVEAGAFISSPSCDYCFGRIATMSDGQRAVSTGTLNTPGRMGSVDSEIYICNAAVVAASALEGRIADPRPYLADSKAQADGAGVDA</sequence>
<evidence type="ECO:0000256" key="1">
    <source>
        <dbReference type="ARBA" id="ARBA00011271"/>
    </source>
</evidence>
<dbReference type="InterPro" id="IPR001030">
    <property type="entry name" value="Acoase/IPM_deHydtase_lsu_aba"/>
</dbReference>
<dbReference type="GO" id="GO:0046872">
    <property type="term" value="F:metal ion binding"/>
    <property type="evidence" value="ECO:0007669"/>
    <property type="project" value="UniProtKB-KW"/>
</dbReference>
<dbReference type="InterPro" id="IPR015931">
    <property type="entry name" value="Acnase/IPM_dHydase_lsu_aba_1/3"/>
</dbReference>
<keyword evidence="8" id="KW-1185">Reference proteome</keyword>
<dbReference type="PANTHER" id="PTHR43822:SF2">
    <property type="entry name" value="HOMOACONITASE, MITOCHONDRIAL"/>
    <property type="match status" value="1"/>
</dbReference>
<proteinExistence type="predicted"/>
<gene>
    <name evidence="7" type="ORF">DES41_11170</name>
</gene>
<accession>A0A368XDT3</accession>
<dbReference type="Pfam" id="PF00330">
    <property type="entry name" value="Aconitase"/>
    <property type="match status" value="1"/>
</dbReference>
<keyword evidence="3" id="KW-0408">Iron</keyword>
<evidence type="ECO:0000259" key="6">
    <source>
        <dbReference type="Pfam" id="PF00330"/>
    </source>
</evidence>
<evidence type="ECO:0000256" key="5">
    <source>
        <dbReference type="ARBA" id="ARBA00023239"/>
    </source>
</evidence>
<dbReference type="GO" id="GO:0043436">
    <property type="term" value="P:oxoacid metabolic process"/>
    <property type="evidence" value="ECO:0007669"/>
    <property type="project" value="UniProtKB-ARBA"/>
</dbReference>